<dbReference type="Gene3D" id="3.60.40.10">
    <property type="entry name" value="PPM-type phosphatase domain"/>
    <property type="match status" value="1"/>
</dbReference>
<feature type="domain" description="PPM-type phosphatase" evidence="3">
    <location>
        <begin position="103"/>
        <end position="415"/>
    </location>
</feature>
<evidence type="ECO:0000256" key="2">
    <source>
        <dbReference type="SAM" id="SignalP"/>
    </source>
</evidence>
<keyword evidence="2" id="KW-0732">Signal</keyword>
<dbReference type="OrthoDB" id="60843at2759"/>
<keyword evidence="1" id="KW-0904">Protein phosphatase</keyword>
<comment type="catalytic activity">
    <reaction evidence="1">
        <text>O-phospho-L-threonyl-[protein] + H2O = L-threonyl-[protein] + phosphate</text>
        <dbReference type="Rhea" id="RHEA:47004"/>
        <dbReference type="Rhea" id="RHEA-COMP:11060"/>
        <dbReference type="Rhea" id="RHEA-COMP:11605"/>
        <dbReference type="ChEBI" id="CHEBI:15377"/>
        <dbReference type="ChEBI" id="CHEBI:30013"/>
        <dbReference type="ChEBI" id="CHEBI:43474"/>
        <dbReference type="ChEBI" id="CHEBI:61977"/>
        <dbReference type="EC" id="3.1.3.16"/>
    </reaction>
</comment>
<dbReference type="EMBL" id="ML995811">
    <property type="protein sequence ID" value="KAF2773449.1"/>
    <property type="molecule type" value="Genomic_DNA"/>
</dbReference>
<name>A0A6G1LLJ8_9PEZI</name>
<evidence type="ECO:0000259" key="3">
    <source>
        <dbReference type="PROSITE" id="PS51746"/>
    </source>
</evidence>
<dbReference type="InterPro" id="IPR036457">
    <property type="entry name" value="PPM-type-like_dom_sf"/>
</dbReference>
<sequence>MPPSIRLLLCAVGVLITSVFLVDWQAICPGDGSLEVFCSIVNSTVPAAAMSAAFLRQATRSMPNFSKRSYTSDASKTKFTYRIGVAAAAKRTPPRAPKLNQDYWHYTSTQENARPPYLRSSKPDSGEDAFFAATVGGSKHHVAFGLADGVGGWQDQGVDPSVFSHGLCGLMAGTAYIHEGLEQGKNARPQELLQTAYDAVIGNPRIVAGGCTASLGVACEDGSLETANLGDSGFMIFGPGKVAARSEPQTHAFNTPYQLAKVPAKIQAQHAIFGGATHFSETPSQADIEKHKLKHGDIVMFATDGVWDNLSAQDTLAVVTKVMEEHGYWFKSHNIPGAETMLNDTMIRNLPKTLEGQQEQYLPGAIATAVMRAAKVAGLDQRRQGPFAKELKKMYPNEPWEGGKPDDIAVIVAVAVEDVDASADEKPIKAKL</sequence>
<dbReference type="SMART" id="SM00332">
    <property type="entry name" value="PP2Cc"/>
    <property type="match status" value="1"/>
</dbReference>
<comment type="cofactor">
    <cofactor evidence="1">
        <name>Mg(2+)</name>
        <dbReference type="ChEBI" id="CHEBI:18420"/>
    </cofactor>
</comment>
<dbReference type="PANTHER" id="PTHR12320:SF1">
    <property type="entry name" value="PROTEIN PHOSPHATASE PTC7 HOMOLOG"/>
    <property type="match status" value="1"/>
</dbReference>
<dbReference type="PROSITE" id="PS51746">
    <property type="entry name" value="PPM_2"/>
    <property type="match status" value="1"/>
</dbReference>
<keyword evidence="1" id="KW-0464">Manganese</keyword>
<protein>
    <recommendedName>
        <fullName evidence="1">Protein phosphatase</fullName>
        <ecNumber evidence="1">3.1.3.16</ecNumber>
    </recommendedName>
</protein>
<evidence type="ECO:0000256" key="1">
    <source>
        <dbReference type="RuleBase" id="RU366020"/>
    </source>
</evidence>
<feature type="signal peptide" evidence="2">
    <location>
        <begin position="1"/>
        <end position="21"/>
    </location>
</feature>
<accession>A0A6G1LLJ8</accession>
<dbReference type="InterPro" id="IPR001932">
    <property type="entry name" value="PPM-type_phosphatase-like_dom"/>
</dbReference>
<keyword evidence="1" id="KW-0460">Magnesium</keyword>
<comment type="cofactor">
    <cofactor evidence="1">
        <name>Mn(2+)</name>
        <dbReference type="ChEBI" id="CHEBI:29035"/>
    </cofactor>
</comment>
<dbReference type="Proteomes" id="UP000799436">
    <property type="component" value="Unassembled WGS sequence"/>
</dbReference>
<feature type="chain" id="PRO_5026241268" description="Protein phosphatase" evidence="2">
    <location>
        <begin position="22"/>
        <end position="432"/>
    </location>
</feature>
<organism evidence="4 5">
    <name type="scientific">Teratosphaeria nubilosa</name>
    <dbReference type="NCBI Taxonomy" id="161662"/>
    <lineage>
        <taxon>Eukaryota</taxon>
        <taxon>Fungi</taxon>
        <taxon>Dikarya</taxon>
        <taxon>Ascomycota</taxon>
        <taxon>Pezizomycotina</taxon>
        <taxon>Dothideomycetes</taxon>
        <taxon>Dothideomycetidae</taxon>
        <taxon>Mycosphaerellales</taxon>
        <taxon>Teratosphaeriaceae</taxon>
        <taxon>Teratosphaeria</taxon>
    </lineage>
</organism>
<evidence type="ECO:0000313" key="5">
    <source>
        <dbReference type="Proteomes" id="UP000799436"/>
    </source>
</evidence>
<keyword evidence="1" id="KW-0378">Hydrolase</keyword>
<evidence type="ECO:0000313" key="4">
    <source>
        <dbReference type="EMBL" id="KAF2773449.1"/>
    </source>
</evidence>
<dbReference type="SUPFAM" id="SSF81606">
    <property type="entry name" value="PP2C-like"/>
    <property type="match status" value="1"/>
</dbReference>
<comment type="catalytic activity">
    <reaction evidence="1">
        <text>O-phospho-L-seryl-[protein] + H2O = L-seryl-[protein] + phosphate</text>
        <dbReference type="Rhea" id="RHEA:20629"/>
        <dbReference type="Rhea" id="RHEA-COMP:9863"/>
        <dbReference type="Rhea" id="RHEA-COMP:11604"/>
        <dbReference type="ChEBI" id="CHEBI:15377"/>
        <dbReference type="ChEBI" id="CHEBI:29999"/>
        <dbReference type="ChEBI" id="CHEBI:43474"/>
        <dbReference type="ChEBI" id="CHEBI:83421"/>
        <dbReference type="EC" id="3.1.3.16"/>
    </reaction>
</comment>
<dbReference type="GO" id="GO:0046872">
    <property type="term" value="F:metal ion binding"/>
    <property type="evidence" value="ECO:0007669"/>
    <property type="project" value="UniProtKB-UniRule"/>
</dbReference>
<proteinExistence type="inferred from homology"/>
<dbReference type="PANTHER" id="PTHR12320">
    <property type="entry name" value="PROTEIN PHOSPHATASE 2C"/>
    <property type="match status" value="1"/>
</dbReference>
<comment type="similarity">
    <text evidence="1">Belongs to the PP2C family.</text>
</comment>
<keyword evidence="1" id="KW-0479">Metal-binding</keyword>
<reference evidence="4" key="1">
    <citation type="journal article" date="2020" name="Stud. Mycol.">
        <title>101 Dothideomycetes genomes: a test case for predicting lifestyles and emergence of pathogens.</title>
        <authorList>
            <person name="Haridas S."/>
            <person name="Albert R."/>
            <person name="Binder M."/>
            <person name="Bloem J."/>
            <person name="Labutti K."/>
            <person name="Salamov A."/>
            <person name="Andreopoulos B."/>
            <person name="Baker S."/>
            <person name="Barry K."/>
            <person name="Bills G."/>
            <person name="Bluhm B."/>
            <person name="Cannon C."/>
            <person name="Castanera R."/>
            <person name="Culley D."/>
            <person name="Daum C."/>
            <person name="Ezra D."/>
            <person name="Gonzalez J."/>
            <person name="Henrissat B."/>
            <person name="Kuo A."/>
            <person name="Liang C."/>
            <person name="Lipzen A."/>
            <person name="Lutzoni F."/>
            <person name="Magnuson J."/>
            <person name="Mondo S."/>
            <person name="Nolan M."/>
            <person name="Ohm R."/>
            <person name="Pangilinan J."/>
            <person name="Park H.-J."/>
            <person name="Ramirez L."/>
            <person name="Alfaro M."/>
            <person name="Sun H."/>
            <person name="Tritt A."/>
            <person name="Yoshinaga Y."/>
            <person name="Zwiers L.-H."/>
            <person name="Turgeon B."/>
            <person name="Goodwin S."/>
            <person name="Spatafora J."/>
            <person name="Crous P."/>
            <person name="Grigoriev I."/>
        </authorList>
    </citation>
    <scope>NUCLEOTIDE SEQUENCE</scope>
    <source>
        <strain evidence="4">CBS 116005</strain>
    </source>
</reference>
<dbReference type="AlphaFoldDB" id="A0A6G1LLJ8"/>
<dbReference type="InterPro" id="IPR039123">
    <property type="entry name" value="PPTC7"/>
</dbReference>
<gene>
    <name evidence="4" type="ORF">EJ03DRAFT_132216</name>
</gene>
<keyword evidence="5" id="KW-1185">Reference proteome</keyword>
<dbReference type="EC" id="3.1.3.16" evidence="1"/>
<dbReference type="GO" id="GO:0004722">
    <property type="term" value="F:protein serine/threonine phosphatase activity"/>
    <property type="evidence" value="ECO:0007669"/>
    <property type="project" value="UniProtKB-EC"/>
</dbReference>